<name>A0ABD5QBJ8_9EURY</name>
<evidence type="ECO:0000313" key="3">
    <source>
        <dbReference type="Proteomes" id="UP001595925"/>
    </source>
</evidence>
<dbReference type="InterPro" id="IPR025098">
    <property type="entry name" value="DUF4013"/>
</dbReference>
<keyword evidence="1" id="KW-0812">Transmembrane</keyword>
<accession>A0ABD5QBJ8</accession>
<evidence type="ECO:0000256" key="1">
    <source>
        <dbReference type="SAM" id="Phobius"/>
    </source>
</evidence>
<dbReference type="Proteomes" id="UP001595925">
    <property type="component" value="Unassembled WGS sequence"/>
</dbReference>
<protein>
    <submittedName>
        <fullName evidence="2">DUF4013 domain-containing protein</fullName>
    </submittedName>
</protein>
<dbReference type="RefSeq" id="WP_224829115.1">
    <property type="nucleotide sequence ID" value="NZ_JAIVEF010000015.1"/>
</dbReference>
<keyword evidence="1" id="KW-0472">Membrane</keyword>
<gene>
    <name evidence="2" type="ORF">ACFPFO_03815</name>
</gene>
<organism evidence="2 3">
    <name type="scientific">Saliphagus infecundisoli</name>
    <dbReference type="NCBI Taxonomy" id="1849069"/>
    <lineage>
        <taxon>Archaea</taxon>
        <taxon>Methanobacteriati</taxon>
        <taxon>Methanobacteriota</taxon>
        <taxon>Stenosarchaea group</taxon>
        <taxon>Halobacteria</taxon>
        <taxon>Halobacteriales</taxon>
        <taxon>Natrialbaceae</taxon>
        <taxon>Saliphagus</taxon>
    </lineage>
</organism>
<feature type="transmembrane region" description="Helical" evidence="1">
    <location>
        <begin position="190"/>
        <end position="210"/>
    </location>
</feature>
<feature type="transmembrane region" description="Helical" evidence="1">
    <location>
        <begin position="20"/>
        <end position="46"/>
    </location>
</feature>
<keyword evidence="1" id="KW-1133">Transmembrane helix</keyword>
<dbReference type="Pfam" id="PF13197">
    <property type="entry name" value="DUF4013"/>
    <property type="match status" value="1"/>
</dbReference>
<evidence type="ECO:0000313" key="2">
    <source>
        <dbReference type="EMBL" id="MFC4986910.1"/>
    </source>
</evidence>
<feature type="transmembrane region" description="Helical" evidence="1">
    <location>
        <begin position="166"/>
        <end position="184"/>
    </location>
</feature>
<sequence>MLTTAFEYLRTSTDWERTVLIGGLLTVFSFLLIPAFVVMGYLLGVFRATMHGDTERPPVFDDWGALAVDGLKGYVIAFVYGLVPAVVLGGTFVFGFAGLASGSDAGALTGGLVLLTGGLLTAGLWLAVAYVLPAALLNYAETGRLGAGFAVGDITPMLTNRAYMRAFAYALVAGVAFGVVAGLLNIVPVLGAIASAFVGFYVAVTVAYIYGRTYAEMHVVDVADGNAIDENAAI</sequence>
<feature type="transmembrane region" description="Helical" evidence="1">
    <location>
        <begin position="74"/>
        <end position="100"/>
    </location>
</feature>
<proteinExistence type="predicted"/>
<reference evidence="2 3" key="1">
    <citation type="journal article" date="2019" name="Int. J. Syst. Evol. Microbiol.">
        <title>The Global Catalogue of Microorganisms (GCM) 10K type strain sequencing project: providing services to taxonomists for standard genome sequencing and annotation.</title>
        <authorList>
            <consortium name="The Broad Institute Genomics Platform"/>
            <consortium name="The Broad Institute Genome Sequencing Center for Infectious Disease"/>
            <person name="Wu L."/>
            <person name="Ma J."/>
        </authorList>
    </citation>
    <scope>NUCLEOTIDE SEQUENCE [LARGE SCALE GENOMIC DNA]</scope>
    <source>
        <strain evidence="2 3">CGMCC 1.15824</strain>
    </source>
</reference>
<keyword evidence="3" id="KW-1185">Reference proteome</keyword>
<comment type="caution">
    <text evidence="2">The sequence shown here is derived from an EMBL/GenBank/DDBJ whole genome shotgun (WGS) entry which is preliminary data.</text>
</comment>
<feature type="transmembrane region" description="Helical" evidence="1">
    <location>
        <begin position="112"/>
        <end position="137"/>
    </location>
</feature>
<dbReference type="AlphaFoldDB" id="A0ABD5QBJ8"/>
<dbReference type="EMBL" id="JBHSJG010000012">
    <property type="protein sequence ID" value="MFC4986910.1"/>
    <property type="molecule type" value="Genomic_DNA"/>
</dbReference>